<protein>
    <submittedName>
        <fullName evidence="1">ROK family protein</fullName>
    </submittedName>
</protein>
<dbReference type="EMBL" id="CP168151">
    <property type="protein sequence ID" value="XFD39922.1"/>
    <property type="molecule type" value="Genomic_DNA"/>
</dbReference>
<organism evidence="1 2">
    <name type="scientific">Lentilactobacillus terminaliae</name>
    <dbReference type="NCBI Taxonomy" id="3003483"/>
    <lineage>
        <taxon>Bacteria</taxon>
        <taxon>Bacillati</taxon>
        <taxon>Bacillota</taxon>
        <taxon>Bacilli</taxon>
        <taxon>Lactobacillales</taxon>
        <taxon>Lactobacillaceae</taxon>
        <taxon>Lentilactobacillus</taxon>
    </lineage>
</organism>
<reference evidence="1" key="1">
    <citation type="submission" date="2024-08" db="EMBL/GenBank/DDBJ databases">
        <title>Lentilactobacillus sp. nov., isolated from tree bark.</title>
        <authorList>
            <person name="Phuengjayaem S."/>
            <person name="Tanasupawat S."/>
        </authorList>
    </citation>
    <scope>NUCLEOTIDE SEQUENCE</scope>
    <source>
        <strain evidence="1">SPB1-3</strain>
    </source>
</reference>
<name>A0ACD5DF63_9LACO</name>
<evidence type="ECO:0000313" key="2">
    <source>
        <dbReference type="Proteomes" id="UP001149860"/>
    </source>
</evidence>
<evidence type="ECO:0000313" key="1">
    <source>
        <dbReference type="EMBL" id="XFD39922.1"/>
    </source>
</evidence>
<gene>
    <name evidence="1" type="ORF">O0236_001045</name>
</gene>
<accession>A0ACD5DF63</accession>
<dbReference type="Proteomes" id="UP001149860">
    <property type="component" value="Chromosome"/>
</dbReference>
<proteinExistence type="predicted"/>
<keyword evidence="2" id="KW-1185">Reference proteome</keyword>
<sequence length="386" mass="43340">MIDLKELDVLNRDTPKRILRQLINDKVTTRAQIARDLKLNKSTVSSVYDDLKDLGIITEVGEGEASKVGGRKPTNIKLNSQFGYTISIDLAYHRVHFMVNYLDTSIIAQEDLDVKDPKIEGIIDMVSERIEHYQRVTSSINGLLGIGISIHGIVRDNSVNYSPFLDMDNVNIQQVFAQKYNVPVYLENESNLTGLYVRDFLNSDRAKNMIAISIHKGIGSGIIIDNKLFRGYNGEAGEIGRTLTKLPTGGYTTIEKICSEDAIINYARERIGQDEVNNRQQLLALLDKENPIVMEAIDQFISEISMLIYNASMNFDTKFIYIGSPLMEERPQIFQLIVEKIKSLGKADIKLILLDDADKACLLGSCSMITHQVLGLESADLTFKNK</sequence>